<dbReference type="EMBL" id="HBUE01153693">
    <property type="protein sequence ID" value="CAG6506556.1"/>
    <property type="molecule type" value="Transcribed_RNA"/>
</dbReference>
<dbReference type="EMBL" id="HBUE01258734">
    <property type="protein sequence ID" value="CAG6557872.1"/>
    <property type="molecule type" value="Transcribed_RNA"/>
</dbReference>
<proteinExistence type="predicted"/>
<dbReference type="AlphaFoldDB" id="A0A8D8DBK1"/>
<reference evidence="1" key="1">
    <citation type="submission" date="2021-05" db="EMBL/GenBank/DDBJ databases">
        <authorList>
            <person name="Alioto T."/>
            <person name="Alioto T."/>
            <person name="Gomez Garrido J."/>
        </authorList>
    </citation>
    <scope>NUCLEOTIDE SEQUENCE</scope>
</reference>
<organism evidence="1">
    <name type="scientific">Culex pipiens</name>
    <name type="common">House mosquito</name>
    <dbReference type="NCBI Taxonomy" id="7175"/>
    <lineage>
        <taxon>Eukaryota</taxon>
        <taxon>Metazoa</taxon>
        <taxon>Ecdysozoa</taxon>
        <taxon>Arthropoda</taxon>
        <taxon>Hexapoda</taxon>
        <taxon>Insecta</taxon>
        <taxon>Pterygota</taxon>
        <taxon>Neoptera</taxon>
        <taxon>Endopterygota</taxon>
        <taxon>Diptera</taxon>
        <taxon>Nematocera</taxon>
        <taxon>Culicoidea</taxon>
        <taxon>Culicidae</taxon>
        <taxon>Culicinae</taxon>
        <taxon>Culicini</taxon>
        <taxon>Culex</taxon>
        <taxon>Culex</taxon>
    </lineage>
</organism>
<sequence length="178" mass="20345">MFGGVRGSTRMWTRGLCRTRRRSRNCSSASTRRRPLLGSGTGGWFCRTGKRLCFTELRLLCTFCRHRTRTRGVEALRYRPRRIDLGWLSVGLMSLTLKTVNRSESIICCLWFMELVKLAICGSARLRKWSTSFVVFPLSWCRVTTGPRSIGVTLAGWRSFRYLGTTTCTRKSPASTRS</sequence>
<protein>
    <submittedName>
        <fullName evidence="1">(northern house mosquito) hypothetical protein</fullName>
    </submittedName>
</protein>
<accession>A0A8D8DBK1</accession>
<name>A0A8D8DBK1_CULPI</name>
<dbReference type="EMBL" id="HBUE01021185">
    <property type="protein sequence ID" value="CAG6452681.1"/>
    <property type="molecule type" value="Transcribed_RNA"/>
</dbReference>
<evidence type="ECO:0000313" key="1">
    <source>
        <dbReference type="EMBL" id="CAG6506556.1"/>
    </source>
</evidence>